<reference evidence="4" key="1">
    <citation type="journal article" date="2019" name="Nat. Commun.">
        <title>The genome of broomcorn millet.</title>
        <authorList>
            <person name="Zou C."/>
            <person name="Miki D."/>
            <person name="Li D."/>
            <person name="Tang Q."/>
            <person name="Xiao L."/>
            <person name="Rajput S."/>
            <person name="Deng P."/>
            <person name="Jia W."/>
            <person name="Huang R."/>
            <person name="Zhang M."/>
            <person name="Sun Y."/>
            <person name="Hu J."/>
            <person name="Fu X."/>
            <person name="Schnable P.S."/>
            <person name="Li F."/>
            <person name="Zhang H."/>
            <person name="Feng B."/>
            <person name="Zhu X."/>
            <person name="Liu R."/>
            <person name="Schnable J.C."/>
            <person name="Zhu J.-K."/>
            <person name="Zhang H."/>
        </authorList>
    </citation>
    <scope>NUCLEOTIDE SEQUENCE [LARGE SCALE GENOMIC DNA]</scope>
</reference>
<evidence type="ECO:0000313" key="3">
    <source>
        <dbReference type="EMBL" id="RLN04383.1"/>
    </source>
</evidence>
<comment type="caution">
    <text evidence="3">The sequence shown here is derived from an EMBL/GenBank/DDBJ whole genome shotgun (WGS) entry which is preliminary data.</text>
</comment>
<dbReference type="PANTHER" id="PTHR26379:SF446">
    <property type="entry name" value="BTB_POZ AND MATH DOMAIN-CONTAINING PROTEIN 1"/>
    <property type="match status" value="1"/>
</dbReference>
<keyword evidence="4" id="KW-1185">Reference proteome</keyword>
<dbReference type="SUPFAM" id="SSF54695">
    <property type="entry name" value="POZ domain"/>
    <property type="match status" value="1"/>
</dbReference>
<dbReference type="AlphaFoldDB" id="A0A3L6RJ30"/>
<name>A0A3L6RJ30_PANMI</name>
<sequence length="312" mass="34065">MPTCWDSGFTELKLDLAATTIHVTSRDVVLSDLISVGGHVWRVSCYPRRDDADRSYTVNLYLHDLFGESKNITAIFEAFLVGRDGAPSPSPSHAQRCVHVYSPGASIPPGTGFRSFVIEAALNSDYVKDGCVTFMIGVIVPRERGRLAAAAAVPPSDVGDHLGGLLDRAEGSDVSFLVGDEEFPAHRAVLAVAARSPVFRAQLLGSMADAKSRRITMHDVKPATFRILLRFMYTDRLPPDEELGSSSAAELLSLFQDLLAAADMYQLDRMKLMCAHRVFEFVSAESVAEVLGCAETHSCPELNNWCLEFIVV</sequence>
<dbReference type="Proteomes" id="UP000275267">
    <property type="component" value="Unassembled WGS sequence"/>
</dbReference>
<dbReference type="InterPro" id="IPR045005">
    <property type="entry name" value="BPM1-6"/>
</dbReference>
<dbReference type="EMBL" id="PQIB02000008">
    <property type="protein sequence ID" value="RLN04383.1"/>
    <property type="molecule type" value="Genomic_DNA"/>
</dbReference>
<organism evidence="3 4">
    <name type="scientific">Panicum miliaceum</name>
    <name type="common">Proso millet</name>
    <name type="synonym">Broomcorn millet</name>
    <dbReference type="NCBI Taxonomy" id="4540"/>
    <lineage>
        <taxon>Eukaryota</taxon>
        <taxon>Viridiplantae</taxon>
        <taxon>Streptophyta</taxon>
        <taxon>Embryophyta</taxon>
        <taxon>Tracheophyta</taxon>
        <taxon>Spermatophyta</taxon>
        <taxon>Magnoliopsida</taxon>
        <taxon>Liliopsida</taxon>
        <taxon>Poales</taxon>
        <taxon>Poaceae</taxon>
        <taxon>PACMAD clade</taxon>
        <taxon>Panicoideae</taxon>
        <taxon>Panicodae</taxon>
        <taxon>Paniceae</taxon>
        <taxon>Panicinae</taxon>
        <taxon>Panicum</taxon>
        <taxon>Panicum sect. Panicum</taxon>
    </lineage>
</organism>
<dbReference type="PANTHER" id="PTHR26379">
    <property type="entry name" value="BTB/POZ AND MATH DOMAIN-CONTAINING PROTEIN 1"/>
    <property type="match status" value="1"/>
</dbReference>
<dbReference type="Gene3D" id="3.30.710.10">
    <property type="entry name" value="Potassium Channel Kv1.1, Chain A"/>
    <property type="match status" value="1"/>
</dbReference>
<dbReference type="Pfam" id="PF00651">
    <property type="entry name" value="BTB"/>
    <property type="match status" value="1"/>
</dbReference>
<protein>
    <recommendedName>
        <fullName evidence="2">BTB domain-containing protein</fullName>
    </recommendedName>
</protein>
<dbReference type="InterPro" id="IPR000210">
    <property type="entry name" value="BTB/POZ_dom"/>
</dbReference>
<feature type="domain" description="BTB" evidence="2">
    <location>
        <begin position="172"/>
        <end position="241"/>
    </location>
</feature>
<dbReference type="InterPro" id="IPR008974">
    <property type="entry name" value="TRAF-like"/>
</dbReference>
<dbReference type="GO" id="GO:0016567">
    <property type="term" value="P:protein ubiquitination"/>
    <property type="evidence" value="ECO:0007669"/>
    <property type="project" value="InterPro"/>
</dbReference>
<evidence type="ECO:0000313" key="4">
    <source>
        <dbReference type="Proteomes" id="UP000275267"/>
    </source>
</evidence>
<evidence type="ECO:0000259" key="2">
    <source>
        <dbReference type="PROSITE" id="PS50097"/>
    </source>
</evidence>
<accession>A0A3L6RJ30</accession>
<dbReference type="PROSITE" id="PS50097">
    <property type="entry name" value="BTB"/>
    <property type="match status" value="1"/>
</dbReference>
<dbReference type="InterPro" id="IPR002083">
    <property type="entry name" value="MATH/TRAF_dom"/>
</dbReference>
<evidence type="ECO:0000256" key="1">
    <source>
        <dbReference type="ARBA" id="ARBA00004906"/>
    </source>
</evidence>
<dbReference type="SUPFAM" id="SSF49599">
    <property type="entry name" value="TRAF domain-like"/>
    <property type="match status" value="1"/>
</dbReference>
<comment type="pathway">
    <text evidence="1">Protein modification; protein ubiquitination.</text>
</comment>
<dbReference type="OrthoDB" id="682966at2759"/>
<gene>
    <name evidence="3" type="ORF">C2845_PM13G23000</name>
</gene>
<proteinExistence type="predicted"/>
<dbReference type="Pfam" id="PF22486">
    <property type="entry name" value="MATH_2"/>
    <property type="match status" value="1"/>
</dbReference>
<dbReference type="InterPro" id="IPR011333">
    <property type="entry name" value="SKP1/BTB/POZ_sf"/>
</dbReference>
<dbReference type="SMART" id="SM00225">
    <property type="entry name" value="BTB"/>
    <property type="match status" value="1"/>
</dbReference>
<dbReference type="Gene3D" id="2.60.210.10">
    <property type="entry name" value="Apoptosis, Tumor Necrosis Factor Receptor Associated Protein 2, Chain A"/>
    <property type="match status" value="1"/>
</dbReference>
<dbReference type="STRING" id="4540.A0A3L6RJ30"/>
<dbReference type="CDD" id="cd00121">
    <property type="entry name" value="MATH"/>
    <property type="match status" value="1"/>
</dbReference>